<evidence type="ECO:0000256" key="5">
    <source>
        <dbReference type="ARBA" id="ARBA00022989"/>
    </source>
</evidence>
<comment type="subcellular location">
    <subcellularLocation>
        <location evidence="1">Cell membrane</location>
        <topology evidence="1">Multi-pass membrane protein</topology>
    </subcellularLocation>
</comment>
<accession>A0A7V8JPH8</accession>
<feature type="transmembrane region" description="Helical" evidence="7">
    <location>
        <begin position="129"/>
        <end position="150"/>
    </location>
</feature>
<evidence type="ECO:0000256" key="3">
    <source>
        <dbReference type="ARBA" id="ARBA00022475"/>
    </source>
</evidence>
<comment type="similarity">
    <text evidence="2">Belongs to the chromate ion transporter (CHR) (TC 2.A.51) family.</text>
</comment>
<gene>
    <name evidence="8" type="primary">chrA1</name>
    <name evidence="8" type="ORF">GAK30_02760</name>
</gene>
<dbReference type="Pfam" id="PF02417">
    <property type="entry name" value="Chromate_transp"/>
    <property type="match status" value="1"/>
</dbReference>
<dbReference type="InterPro" id="IPR003370">
    <property type="entry name" value="Chromate_transpt"/>
</dbReference>
<evidence type="ECO:0000256" key="6">
    <source>
        <dbReference type="ARBA" id="ARBA00023136"/>
    </source>
</evidence>
<dbReference type="GO" id="GO:0015109">
    <property type="term" value="F:chromate transmembrane transporter activity"/>
    <property type="evidence" value="ECO:0007669"/>
    <property type="project" value="InterPro"/>
</dbReference>
<protein>
    <submittedName>
        <fullName evidence="8">Chromate transport protein</fullName>
    </submittedName>
</protein>
<evidence type="ECO:0000256" key="4">
    <source>
        <dbReference type="ARBA" id="ARBA00022692"/>
    </source>
</evidence>
<sequence length="195" mass="20658">MNDAATQAVVALHGMAWLALFLHFASLSLLAVGGAITTIPDMNRYLVGQQHWLTDTQFTASVAIAQSSPGPNVLFVGLLGWHAGSASGWLAGLAGMTIAMTGILLPSSVLTLVAARWAQRNRERLGVRAFKAGLAPLTVGLITATGWVLMVPPAQWHGWRSLVITAVALLLMWRTRIHLLWLVAGGAVAGALGFY</sequence>
<evidence type="ECO:0000313" key="9">
    <source>
        <dbReference type="Proteomes" id="UP000461670"/>
    </source>
</evidence>
<name>A0A7V8JPH8_9BURK</name>
<evidence type="ECO:0000313" key="8">
    <source>
        <dbReference type="EMBL" id="KAF1020055.1"/>
    </source>
</evidence>
<dbReference type="AlphaFoldDB" id="A0A7V8JPH8"/>
<dbReference type="EMBL" id="WNDQ01000042">
    <property type="protein sequence ID" value="KAF1020055.1"/>
    <property type="molecule type" value="Genomic_DNA"/>
</dbReference>
<comment type="caution">
    <text evidence="8">The sequence shown here is derived from an EMBL/GenBank/DDBJ whole genome shotgun (WGS) entry which is preliminary data.</text>
</comment>
<feature type="transmembrane region" description="Helical" evidence="7">
    <location>
        <begin position="58"/>
        <end position="83"/>
    </location>
</feature>
<dbReference type="InterPro" id="IPR052518">
    <property type="entry name" value="CHR_Transporter"/>
</dbReference>
<reference evidence="9" key="1">
    <citation type="journal article" date="2020" name="MBio">
        <title>Horizontal gene transfer to a defensive symbiont with a reduced genome amongst a multipartite beetle microbiome.</title>
        <authorList>
            <person name="Waterworth S.C."/>
            <person name="Florez L.V."/>
            <person name="Rees E.R."/>
            <person name="Hertweck C."/>
            <person name="Kaltenpoth M."/>
            <person name="Kwan J.C."/>
        </authorList>
    </citation>
    <scope>NUCLEOTIDE SEQUENCE [LARGE SCALE GENOMIC DNA]</scope>
</reference>
<proteinExistence type="inferred from homology"/>
<evidence type="ECO:0000256" key="2">
    <source>
        <dbReference type="ARBA" id="ARBA00005262"/>
    </source>
</evidence>
<feature type="transmembrane region" description="Helical" evidence="7">
    <location>
        <begin position="15"/>
        <end position="37"/>
    </location>
</feature>
<keyword evidence="4 7" id="KW-0812">Transmembrane</keyword>
<dbReference type="PANTHER" id="PTHR43663">
    <property type="entry name" value="CHROMATE TRANSPORT PROTEIN-RELATED"/>
    <property type="match status" value="1"/>
</dbReference>
<dbReference type="PANTHER" id="PTHR43663:SF1">
    <property type="entry name" value="CHROMATE TRANSPORTER"/>
    <property type="match status" value="1"/>
</dbReference>
<keyword evidence="5 7" id="KW-1133">Transmembrane helix</keyword>
<keyword evidence="3" id="KW-1003">Cell membrane</keyword>
<evidence type="ECO:0000256" key="7">
    <source>
        <dbReference type="SAM" id="Phobius"/>
    </source>
</evidence>
<dbReference type="GO" id="GO:0005886">
    <property type="term" value="C:plasma membrane"/>
    <property type="evidence" value="ECO:0007669"/>
    <property type="project" value="UniProtKB-SubCell"/>
</dbReference>
<dbReference type="Proteomes" id="UP000461670">
    <property type="component" value="Unassembled WGS sequence"/>
</dbReference>
<feature type="transmembrane region" description="Helical" evidence="7">
    <location>
        <begin position="178"/>
        <end position="194"/>
    </location>
</feature>
<organism evidence="8 9">
    <name type="scientific">Paracidovorax wautersii</name>
    <dbReference type="NCBI Taxonomy" id="1177982"/>
    <lineage>
        <taxon>Bacteria</taxon>
        <taxon>Pseudomonadati</taxon>
        <taxon>Pseudomonadota</taxon>
        <taxon>Betaproteobacteria</taxon>
        <taxon>Burkholderiales</taxon>
        <taxon>Comamonadaceae</taxon>
        <taxon>Paracidovorax</taxon>
    </lineage>
</organism>
<feature type="transmembrane region" description="Helical" evidence="7">
    <location>
        <begin position="89"/>
        <end position="117"/>
    </location>
</feature>
<evidence type="ECO:0000256" key="1">
    <source>
        <dbReference type="ARBA" id="ARBA00004651"/>
    </source>
</evidence>
<keyword evidence="6 7" id="KW-0472">Membrane</keyword>